<protein>
    <submittedName>
        <fullName evidence="2">Uncharacterized protein</fullName>
    </submittedName>
</protein>
<evidence type="ECO:0000313" key="2">
    <source>
        <dbReference type="EMBL" id="QJA78852.1"/>
    </source>
</evidence>
<proteinExistence type="predicted"/>
<reference evidence="2" key="1">
    <citation type="submission" date="2020-03" db="EMBL/GenBank/DDBJ databases">
        <title>The deep terrestrial virosphere.</title>
        <authorList>
            <person name="Holmfeldt K."/>
            <person name="Nilsson E."/>
            <person name="Simone D."/>
            <person name="Lopez-Fernandez M."/>
            <person name="Wu X."/>
            <person name="de Brujin I."/>
            <person name="Lundin D."/>
            <person name="Andersson A."/>
            <person name="Bertilsson S."/>
            <person name="Dopson M."/>
        </authorList>
    </citation>
    <scope>NUCLEOTIDE SEQUENCE</scope>
    <source>
        <strain evidence="2">MM415A00980</strain>
    </source>
</reference>
<feature type="region of interest" description="Disordered" evidence="1">
    <location>
        <begin position="819"/>
        <end position="864"/>
    </location>
</feature>
<organism evidence="2">
    <name type="scientific">viral metagenome</name>
    <dbReference type="NCBI Taxonomy" id="1070528"/>
    <lineage>
        <taxon>unclassified sequences</taxon>
        <taxon>metagenomes</taxon>
        <taxon>organismal metagenomes</taxon>
    </lineage>
</organism>
<dbReference type="AlphaFoldDB" id="A0A6M3KAE9"/>
<name>A0A6M3KAE9_9ZZZZ</name>
<dbReference type="EMBL" id="MT142356">
    <property type="protein sequence ID" value="QJA78852.1"/>
    <property type="molecule type" value="Genomic_DNA"/>
</dbReference>
<gene>
    <name evidence="2" type="ORF">MM415A00980_0013</name>
</gene>
<accession>A0A6M3KAE9</accession>
<sequence length="864" mass="93338">MEISKDRLVKTGGEKRVGIEIDPSRLEKAENSDGSGFSRGLGLGARGLAEGIAGFPLMLGDALNAAVSLVPGVKIGPASKAFSNLLTDIGVPEPETPFERMAVGVSRGGAGAMTMVGGAGAVSSALPRTAAVAEGLRQYPITQVASGVTSEIGSGGMREAGYGRTGQLVGGVMGGLIPGGVTAINKRLPSTDRGIAKEWSRITSKDPEITDIVHANREAAGVVEEAIPGLRFNEAARSGDPIKIGRLRAMQGGEAQAAARLNELQNTEALTNHIMKNIRGSGRPQDFLKRVEEVKSAVELNKAMALRKAESAMTDVELSARPTDVVGGDIRSAAIAQKRVYSDQSKKMLDDIDMAAKLNGTPIRKQIDDVFGSYDAFFSRVSSIPGKAMTRAKKGLVEYVEDEAGDLLEIPKDPTVAQVKEFNEQITRDARLARSAGDFGLAEKLGRLKDGINATAKTHPEGQKLIKFWDFYSEEFIPKFRHGPTGEILRRKPTGEYNVSDTMVGAKFFVPGAKGKEGAKAFKTTFGDTPEATQYIREYAADDLLRFLKKTGKDVVDDSRFKTWKQSRSDALAAYGLDGEFATLEGSLQKLGTAITQEDMLNKQVFSHVAGVDADVAVSALMTGANKHKKMAQTLVLIRTSPEAKAGLKAALGDWFEARAHNFRQTIKDGQSVLSGAKLENFMRENKAVLKMVYNKQEMEALEPVLTALKRMSLETSAAKPVGSPTFELFSFLGNYAPLNTKLRLLRASFNLFSDPYKKALEAMVLEAMYNPEKASRLGWLAHEINQQKTMQGIGAAAQRYLIRQALLQSGLDVYRSKDSGFPSQVSQETPKRWFPETPVQALPVAKPTPMPRAPNNDPLGLLE</sequence>
<evidence type="ECO:0000256" key="1">
    <source>
        <dbReference type="SAM" id="MobiDB-lite"/>
    </source>
</evidence>